<sequence length="584" mass="65317">MKSLFGNFPNFPNRVKKNSLLLLLSMLLPTFSIGSSATAAEKIYVNYSILEIPIPVLSLEKYTKTGVLDNDLSVYQNSLQQLQDLKQILSIKIRIDPATTKQFLHTLPGEFILQRLAKLITNKSGESTSQIENLRTAIVAASAQPEGLTLLNLVKNYPGYSVNIDLDHGLYVAKNLERLINKTNQAIAIIQEQSKKEAANIPQGNLSILPDLQNQGNFIVKKSVKKFFDTSRNRQLLTDIYIPESNNFHQSIPVIIISHGLGLDSSNFRYLAKHLASHGLAVVVPNHPDMLLKKINLTKLEEAKELIDRPLDIKYILDELEKIDRIHIPFQGKLNLQQVGVFGQSLGGYTALALAGAKINFQQLKKDCTPNALGETWNMSLLLQCRALELPNNFLTEQQVKLKLKLYGDLNTNLKTNLKPNLTLNLRDDRIKAVIAVNPLISSIFGEDGLNEIATPVMLISSSQDAVSPALYEQILPFSWLNKVNKFLVMLVGGTHFSSIGNSEPGSEQILLPRELTGDTDQAHTYINTLSLPFFQSYVWGRPQYLPYLNAAYAQKISRQSLGLTLIRFLKTPQLLPLFKEQPE</sequence>
<dbReference type="Pfam" id="PF07224">
    <property type="entry name" value="Chlorophyllase"/>
    <property type="match status" value="1"/>
</dbReference>
<dbReference type="GO" id="GO:0016042">
    <property type="term" value="P:lipid catabolic process"/>
    <property type="evidence" value="ECO:0007669"/>
    <property type="project" value="UniProtKB-KW"/>
</dbReference>
<dbReference type="Pfam" id="PF07176">
    <property type="entry name" value="DUF1400"/>
    <property type="match status" value="1"/>
</dbReference>
<dbReference type="InterPro" id="IPR017395">
    <property type="entry name" value="Chlorophyllase-like"/>
</dbReference>
<dbReference type="PANTHER" id="PTHR10272:SF13">
    <property type="entry name" value="POLY(ETHYLENE TEREPHTHALATE) HYDROLASE"/>
    <property type="match status" value="1"/>
</dbReference>
<comment type="caution">
    <text evidence="6">The sequence shown here is derived from an EMBL/GenBank/DDBJ whole genome shotgun (WGS) entry which is preliminary data.</text>
</comment>
<proteinExistence type="predicted"/>
<dbReference type="AlphaFoldDB" id="A0A853MHB3"/>
<evidence type="ECO:0000313" key="6">
    <source>
        <dbReference type="EMBL" id="OBU76508.1"/>
    </source>
</evidence>
<protein>
    <recommendedName>
        <fullName evidence="5">DUF1400 domain-containing protein</fullName>
    </recommendedName>
</protein>
<accession>A0A853MHB3</accession>
<keyword evidence="4" id="KW-0732">Signal</keyword>
<evidence type="ECO:0000259" key="5">
    <source>
        <dbReference type="Pfam" id="PF07176"/>
    </source>
</evidence>
<evidence type="ECO:0000256" key="4">
    <source>
        <dbReference type="SAM" id="SignalP"/>
    </source>
</evidence>
<dbReference type="GO" id="GO:0003847">
    <property type="term" value="F:1-alkyl-2-acetylglycerophosphocholine esterase activity"/>
    <property type="evidence" value="ECO:0007669"/>
    <property type="project" value="TreeGrafter"/>
</dbReference>
<evidence type="ECO:0000256" key="2">
    <source>
        <dbReference type="ARBA" id="ARBA00022963"/>
    </source>
</evidence>
<dbReference type="EMBL" id="LYXA01000001">
    <property type="protein sequence ID" value="OBU76508.1"/>
    <property type="molecule type" value="Genomic_DNA"/>
</dbReference>
<dbReference type="SUPFAM" id="SSF53474">
    <property type="entry name" value="alpha/beta-Hydrolases"/>
    <property type="match status" value="1"/>
</dbReference>
<feature type="signal peptide" evidence="4">
    <location>
        <begin position="1"/>
        <end position="39"/>
    </location>
</feature>
<dbReference type="Gene3D" id="3.40.50.1820">
    <property type="entry name" value="alpha/beta hydrolase"/>
    <property type="match status" value="1"/>
</dbReference>
<keyword evidence="3" id="KW-0443">Lipid metabolism</keyword>
<reference evidence="6 7" key="1">
    <citation type="submission" date="2016-05" db="EMBL/GenBank/DDBJ databases">
        <title>First complete genome of the cyanobacterium Cylindrospermopsis raciborskii CS505, containing a circular chromosome and a single extrachromosomal element.</title>
        <authorList>
            <person name="Fuentes J."/>
            <person name="Tamames J."/>
            <person name="Allen E."/>
            <person name="Plominski A."/>
            <person name="Vasquez M."/>
        </authorList>
    </citation>
    <scope>NUCLEOTIDE SEQUENCE [LARGE SCALE GENOMIC DNA]</scope>
    <source>
        <strain evidence="6 7">CS505</strain>
    </source>
</reference>
<dbReference type="Proteomes" id="UP000093903">
    <property type="component" value="Unassembled WGS sequence"/>
</dbReference>
<evidence type="ECO:0000256" key="1">
    <source>
        <dbReference type="ARBA" id="ARBA00022801"/>
    </source>
</evidence>
<dbReference type="InterPro" id="IPR010802">
    <property type="entry name" value="DUF1400"/>
</dbReference>
<keyword evidence="1" id="KW-0378">Hydrolase</keyword>
<feature type="domain" description="DUF1400" evidence="5">
    <location>
        <begin position="39"/>
        <end position="165"/>
    </location>
</feature>
<dbReference type="PANTHER" id="PTHR10272">
    <property type="entry name" value="PLATELET-ACTIVATING FACTOR ACETYLHYDROLASE"/>
    <property type="match status" value="1"/>
</dbReference>
<gene>
    <name evidence="6" type="ORF">A9P98_09435</name>
</gene>
<name>A0A853MHB3_9CYAN</name>
<evidence type="ECO:0000313" key="7">
    <source>
        <dbReference type="Proteomes" id="UP000093903"/>
    </source>
</evidence>
<dbReference type="InterPro" id="IPR029058">
    <property type="entry name" value="AB_hydrolase_fold"/>
</dbReference>
<evidence type="ECO:0000256" key="3">
    <source>
        <dbReference type="ARBA" id="ARBA00023098"/>
    </source>
</evidence>
<keyword evidence="2" id="KW-0442">Lipid degradation</keyword>
<organism evidence="6 7">
    <name type="scientific">Cylindrospermopsis raciborskii CS-505</name>
    <dbReference type="NCBI Taxonomy" id="533240"/>
    <lineage>
        <taxon>Bacteria</taxon>
        <taxon>Bacillati</taxon>
        <taxon>Cyanobacteriota</taxon>
        <taxon>Cyanophyceae</taxon>
        <taxon>Nostocales</taxon>
        <taxon>Aphanizomenonaceae</taxon>
        <taxon>Cylindrospermopsis</taxon>
    </lineage>
</organism>
<feature type="chain" id="PRO_5032825771" description="DUF1400 domain-containing protein" evidence="4">
    <location>
        <begin position="40"/>
        <end position="584"/>
    </location>
</feature>